<proteinExistence type="predicted"/>
<keyword evidence="1" id="KW-0812">Transmembrane</keyword>
<evidence type="ECO:0000256" key="1">
    <source>
        <dbReference type="SAM" id="Phobius"/>
    </source>
</evidence>
<keyword evidence="1" id="KW-0472">Membrane</keyword>
<evidence type="ECO:0000313" key="3">
    <source>
        <dbReference type="Proteomes" id="UP000199079"/>
    </source>
</evidence>
<protein>
    <submittedName>
        <fullName evidence="2">Uncharacterized protein</fullName>
    </submittedName>
</protein>
<name>A0A1H3P6D9_9EURY</name>
<reference evidence="3" key="1">
    <citation type="submission" date="2016-10" db="EMBL/GenBank/DDBJ databases">
        <authorList>
            <person name="Varghese N."/>
            <person name="Submissions S."/>
        </authorList>
    </citation>
    <scope>NUCLEOTIDE SEQUENCE [LARGE SCALE GENOMIC DNA]</scope>
    <source>
        <strain evidence="3">DC30,IBRC 10041,KCTC 4046</strain>
    </source>
</reference>
<evidence type="ECO:0000313" key="2">
    <source>
        <dbReference type="EMBL" id="SDY96682.1"/>
    </source>
</evidence>
<organism evidence="2 3">
    <name type="scientific">Halopenitus persicus</name>
    <dbReference type="NCBI Taxonomy" id="1048396"/>
    <lineage>
        <taxon>Archaea</taxon>
        <taxon>Methanobacteriati</taxon>
        <taxon>Methanobacteriota</taxon>
        <taxon>Stenosarchaea group</taxon>
        <taxon>Halobacteria</taxon>
        <taxon>Halobacteriales</taxon>
        <taxon>Haloferacaceae</taxon>
        <taxon>Halopenitus</taxon>
    </lineage>
</organism>
<keyword evidence="1" id="KW-1133">Transmembrane helix</keyword>
<dbReference type="Proteomes" id="UP000199079">
    <property type="component" value="Unassembled WGS sequence"/>
</dbReference>
<accession>A0A1H3P6D9</accession>
<gene>
    <name evidence="2" type="ORF">SAMN05216564_12011</name>
</gene>
<sequence>MNNAVSRRLNVLIVLCSALLGIVLTYLVLSPQAGFGFFLFVLVPTLVITVLAFSYVEKSSAAETDEETHI</sequence>
<dbReference type="EMBL" id="FNPC01000020">
    <property type="protein sequence ID" value="SDY96682.1"/>
    <property type="molecule type" value="Genomic_DNA"/>
</dbReference>
<keyword evidence="3" id="KW-1185">Reference proteome</keyword>
<feature type="transmembrane region" description="Helical" evidence="1">
    <location>
        <begin position="9"/>
        <end position="29"/>
    </location>
</feature>
<feature type="transmembrane region" description="Helical" evidence="1">
    <location>
        <begin position="35"/>
        <end position="56"/>
    </location>
</feature>
<dbReference type="AlphaFoldDB" id="A0A1H3P6D9"/>